<feature type="region of interest" description="Disordered" evidence="1">
    <location>
        <begin position="1"/>
        <end position="23"/>
    </location>
</feature>
<evidence type="ECO:0000313" key="2">
    <source>
        <dbReference type="EMBL" id="KLU02336.1"/>
    </source>
</evidence>
<dbReference type="STRING" id="595434.RISK_005402"/>
<dbReference type="EMBL" id="LECT01000044">
    <property type="protein sequence ID" value="KLU02336.1"/>
    <property type="molecule type" value="Genomic_DNA"/>
</dbReference>
<proteinExistence type="predicted"/>
<sequence length="40" mass="4072">MLAFGDVSSLPTRSDAPVADASASGVSVCLDLFSLMDHST</sequence>
<evidence type="ECO:0000256" key="1">
    <source>
        <dbReference type="SAM" id="MobiDB-lite"/>
    </source>
</evidence>
<comment type="caution">
    <text evidence="2">The sequence shown here is derived from an EMBL/GenBank/DDBJ whole genome shotgun (WGS) entry which is preliminary data.</text>
</comment>
<protein>
    <submittedName>
        <fullName evidence="2">Uncharacterized protein</fullName>
    </submittedName>
</protein>
<organism evidence="2 3">
    <name type="scientific">Rhodopirellula islandica</name>
    <dbReference type="NCBI Taxonomy" id="595434"/>
    <lineage>
        <taxon>Bacteria</taxon>
        <taxon>Pseudomonadati</taxon>
        <taxon>Planctomycetota</taxon>
        <taxon>Planctomycetia</taxon>
        <taxon>Pirellulales</taxon>
        <taxon>Pirellulaceae</taxon>
        <taxon>Rhodopirellula</taxon>
    </lineage>
</organism>
<evidence type="ECO:0000313" key="3">
    <source>
        <dbReference type="Proteomes" id="UP000036367"/>
    </source>
</evidence>
<dbReference type="AlphaFoldDB" id="A0A0J1B779"/>
<gene>
    <name evidence="2" type="ORF">RISK_005402</name>
</gene>
<dbReference type="PATRIC" id="fig|595434.4.peg.5132"/>
<name>A0A0J1B779_RHOIS</name>
<reference evidence="2" key="1">
    <citation type="submission" date="2015-05" db="EMBL/GenBank/DDBJ databases">
        <title>Permanent draft genome of Rhodopirellula islandicus K833.</title>
        <authorList>
            <person name="Kizina J."/>
            <person name="Richter M."/>
            <person name="Glockner F.O."/>
            <person name="Harder J."/>
        </authorList>
    </citation>
    <scope>NUCLEOTIDE SEQUENCE [LARGE SCALE GENOMIC DNA]</scope>
    <source>
        <strain evidence="2">K833</strain>
    </source>
</reference>
<dbReference type="Proteomes" id="UP000036367">
    <property type="component" value="Unassembled WGS sequence"/>
</dbReference>
<keyword evidence="3" id="KW-1185">Reference proteome</keyword>
<accession>A0A0J1B779</accession>